<accession>A0A3G5ABK2</accession>
<name>A0A3G5ABK2_9VIRU</name>
<proteinExistence type="predicted"/>
<sequence>ELALPWMRVLRSRIFRSMSNVLSFSTKSGNGTFCQKKILNGIMIFDSWGGSIFCVEGMVVYIYHIVYVAGFAGE</sequence>
<protein>
    <submittedName>
        <fullName evidence="1">Uncharacterized protein</fullName>
    </submittedName>
</protein>
<evidence type="ECO:0000313" key="1">
    <source>
        <dbReference type="EMBL" id="AYV84512.1"/>
    </source>
</evidence>
<organism evidence="1">
    <name type="scientific">Hyperionvirus sp</name>
    <dbReference type="NCBI Taxonomy" id="2487770"/>
    <lineage>
        <taxon>Viruses</taxon>
        <taxon>Varidnaviria</taxon>
        <taxon>Bamfordvirae</taxon>
        <taxon>Nucleocytoviricota</taxon>
        <taxon>Megaviricetes</taxon>
        <taxon>Imitervirales</taxon>
        <taxon>Mimiviridae</taxon>
        <taxon>Klosneuvirinae</taxon>
    </lineage>
</organism>
<feature type="non-terminal residue" evidence="1">
    <location>
        <position position="1"/>
    </location>
</feature>
<reference evidence="1" key="1">
    <citation type="submission" date="2018-10" db="EMBL/GenBank/DDBJ databases">
        <title>Hidden diversity of soil giant viruses.</title>
        <authorList>
            <person name="Schulz F."/>
            <person name="Alteio L."/>
            <person name="Goudeau D."/>
            <person name="Ryan E.M."/>
            <person name="Malmstrom R.R."/>
            <person name="Blanchard J."/>
            <person name="Woyke T."/>
        </authorList>
    </citation>
    <scope>NUCLEOTIDE SEQUENCE</scope>
    <source>
        <strain evidence="1">HYV1</strain>
    </source>
</reference>
<dbReference type="EMBL" id="MK072409">
    <property type="protein sequence ID" value="AYV84512.1"/>
    <property type="molecule type" value="Genomic_DNA"/>
</dbReference>
<gene>
    <name evidence="1" type="ORF">Hyperionvirus27_32</name>
</gene>